<dbReference type="PANTHER" id="PTHR20855:SF3">
    <property type="entry name" value="LD03007P"/>
    <property type="match status" value="1"/>
</dbReference>
<dbReference type="GO" id="GO:0046872">
    <property type="term" value="F:metal ion binding"/>
    <property type="evidence" value="ECO:0007669"/>
    <property type="project" value="UniProtKB-KW"/>
</dbReference>
<evidence type="ECO:0000256" key="4">
    <source>
        <dbReference type="ARBA" id="ARBA00022692"/>
    </source>
</evidence>
<proteinExistence type="inferred from homology"/>
<comment type="similarity">
    <text evidence="2">Belongs to the UPF0073 (Hly-III) family.</text>
</comment>
<accession>D7CST1</accession>
<feature type="binding site" evidence="7">
    <location>
        <position position="204"/>
    </location>
    <ligand>
        <name>Zn(2+)</name>
        <dbReference type="ChEBI" id="CHEBI:29105"/>
    </ligand>
</feature>
<dbReference type="HOGENOM" id="CLU_051078_2_1_0"/>
<dbReference type="KEGG" id="tra:Trad_0562"/>
<keyword evidence="10" id="KW-1185">Reference proteome</keyword>
<evidence type="ECO:0000256" key="7">
    <source>
        <dbReference type="PIRSR" id="PIRSR604254-1"/>
    </source>
</evidence>
<dbReference type="STRING" id="649638.Trad_0562"/>
<feature type="transmembrane region" description="Helical" evidence="8">
    <location>
        <begin position="202"/>
        <end position="223"/>
    </location>
</feature>
<dbReference type="eggNOG" id="COG1272">
    <property type="taxonomic scope" value="Bacteria"/>
</dbReference>
<dbReference type="Proteomes" id="UP000000379">
    <property type="component" value="Chromosome"/>
</dbReference>
<keyword evidence="7" id="KW-0479">Metal-binding</keyword>
<reference evidence="10" key="1">
    <citation type="submission" date="2010-05" db="EMBL/GenBank/DDBJ databases">
        <title>The complete genome of Truepera radiovictris DSM 17093.</title>
        <authorList>
            <consortium name="US DOE Joint Genome Institute (JGI-PGF)"/>
            <person name="Lucas S."/>
            <person name="Copeland A."/>
            <person name="Lapidus A."/>
            <person name="Glavina del Rio T."/>
            <person name="Dalin E."/>
            <person name="Tice H."/>
            <person name="Bruce D."/>
            <person name="Goodwin L."/>
            <person name="Pitluck S."/>
            <person name="Kyrpides N."/>
            <person name="Mavromatis K."/>
            <person name="Ovchinnikova G."/>
            <person name="Munk A.C."/>
            <person name="Detter J.C."/>
            <person name="Han C."/>
            <person name="Tapia R."/>
            <person name="Land M."/>
            <person name="Hauser L."/>
            <person name="Markowitz V."/>
            <person name="Cheng J.-F."/>
            <person name="Hugenholtz P."/>
            <person name="Woyke T."/>
            <person name="Wu D."/>
            <person name="Tindall B."/>
            <person name="Pomrenke H.G."/>
            <person name="Brambilla E."/>
            <person name="Klenk H.-P."/>
            <person name="Eisen J.A."/>
        </authorList>
    </citation>
    <scope>NUCLEOTIDE SEQUENCE [LARGE SCALE GENOMIC DNA]</scope>
    <source>
        <strain evidence="10">DSM 17093 / CIP 108686 / LMG 22925 / RQ-24</strain>
    </source>
</reference>
<dbReference type="GO" id="GO:0140911">
    <property type="term" value="F:pore-forming activity"/>
    <property type="evidence" value="ECO:0007669"/>
    <property type="project" value="InterPro"/>
</dbReference>
<feature type="binding site" evidence="7">
    <location>
        <position position="68"/>
    </location>
    <ligand>
        <name>Zn(2+)</name>
        <dbReference type="ChEBI" id="CHEBI:29105"/>
    </ligand>
</feature>
<dbReference type="GO" id="GO:0005886">
    <property type="term" value="C:plasma membrane"/>
    <property type="evidence" value="ECO:0007669"/>
    <property type="project" value="UniProtKB-SubCell"/>
</dbReference>
<dbReference type="InterPro" id="IPR005744">
    <property type="entry name" value="Hy-lIII"/>
</dbReference>
<dbReference type="RefSeq" id="WP_013177078.1">
    <property type="nucleotide sequence ID" value="NC_014221.1"/>
</dbReference>
<organism evidence="9 10">
    <name type="scientific">Truepera radiovictrix (strain DSM 17093 / CIP 108686 / LMG 22925 / RQ-24)</name>
    <dbReference type="NCBI Taxonomy" id="649638"/>
    <lineage>
        <taxon>Bacteria</taxon>
        <taxon>Thermotogati</taxon>
        <taxon>Deinococcota</taxon>
        <taxon>Deinococci</taxon>
        <taxon>Trueperales</taxon>
        <taxon>Trueperaceae</taxon>
        <taxon>Truepera</taxon>
    </lineage>
</organism>
<evidence type="ECO:0000256" key="1">
    <source>
        <dbReference type="ARBA" id="ARBA00004651"/>
    </source>
</evidence>
<evidence type="ECO:0000313" key="9">
    <source>
        <dbReference type="EMBL" id="ADI13698.1"/>
    </source>
</evidence>
<reference evidence="9 10" key="2">
    <citation type="journal article" date="2011" name="Stand. Genomic Sci.">
        <title>Complete genome sequence of Truepera radiovictrix type strain (RQ-24).</title>
        <authorList>
            <person name="Ivanova N."/>
            <person name="Rohde C."/>
            <person name="Munk C."/>
            <person name="Nolan M."/>
            <person name="Lucas S."/>
            <person name="Del Rio T.G."/>
            <person name="Tice H."/>
            <person name="Deshpande S."/>
            <person name="Cheng J.F."/>
            <person name="Tapia R."/>
            <person name="Han C."/>
            <person name="Goodwin L."/>
            <person name="Pitluck S."/>
            <person name="Liolios K."/>
            <person name="Mavromatis K."/>
            <person name="Mikhailova N."/>
            <person name="Pati A."/>
            <person name="Chen A."/>
            <person name="Palaniappan K."/>
            <person name="Land M."/>
            <person name="Hauser L."/>
            <person name="Chang Y.J."/>
            <person name="Jeffries C.D."/>
            <person name="Brambilla E."/>
            <person name="Rohde M."/>
            <person name="Goker M."/>
            <person name="Tindall B.J."/>
            <person name="Woyke T."/>
            <person name="Bristow J."/>
            <person name="Eisen J.A."/>
            <person name="Markowitz V."/>
            <person name="Hugenholtz P."/>
            <person name="Kyrpides N.C."/>
            <person name="Klenk H.P."/>
            <person name="Lapidus A."/>
        </authorList>
    </citation>
    <scope>NUCLEOTIDE SEQUENCE [LARGE SCALE GENOMIC DNA]</scope>
    <source>
        <strain evidence="10">DSM 17093 / CIP 108686 / LMG 22925 / RQ-24</strain>
    </source>
</reference>
<keyword evidence="4 8" id="KW-0812">Transmembrane</keyword>
<sequence length="227" mass="24913">MTPRPSRGLSRYFREPVNSLTHLAGALFSLAGLVVLVVLAAGEPWRTVSFAVYGTTLVLLYTASTLLHSLHVGARAQRRLRLFDHAAIFLLIAGSYTPITLVTLQQGSAAWGWTLFALVWGVAVLGVVFKLVWLEAPRWLSTGLYLLMGWLALLAIVPITRALPPGGLFWLLLGGAFYSVGAVIYGLKRPDWLPGVFGYHELWHLFVLAGSVSHFLMMLLYVLPVTA</sequence>
<keyword evidence="3" id="KW-1003">Cell membrane</keyword>
<feature type="binding site" evidence="7">
    <location>
        <position position="200"/>
    </location>
    <ligand>
        <name>Zn(2+)</name>
        <dbReference type="ChEBI" id="CHEBI:29105"/>
    </ligand>
</feature>
<keyword evidence="5 8" id="KW-1133">Transmembrane helix</keyword>
<feature type="transmembrane region" description="Helical" evidence="8">
    <location>
        <begin position="144"/>
        <end position="163"/>
    </location>
</feature>
<feature type="transmembrane region" description="Helical" evidence="8">
    <location>
        <begin position="110"/>
        <end position="132"/>
    </location>
</feature>
<name>D7CST1_TRURR</name>
<keyword evidence="6 8" id="KW-0472">Membrane</keyword>
<dbReference type="PANTHER" id="PTHR20855">
    <property type="entry name" value="ADIPOR/PROGESTIN RECEPTOR-RELATED"/>
    <property type="match status" value="1"/>
</dbReference>
<dbReference type="EMBL" id="CP002049">
    <property type="protein sequence ID" value="ADI13698.1"/>
    <property type="molecule type" value="Genomic_DNA"/>
</dbReference>
<dbReference type="AlphaFoldDB" id="D7CST1"/>
<evidence type="ECO:0000256" key="5">
    <source>
        <dbReference type="ARBA" id="ARBA00022989"/>
    </source>
</evidence>
<evidence type="ECO:0000256" key="6">
    <source>
        <dbReference type="ARBA" id="ARBA00023136"/>
    </source>
</evidence>
<gene>
    <name evidence="9" type="ordered locus">Trad_0562</name>
</gene>
<dbReference type="Pfam" id="PF03006">
    <property type="entry name" value="HlyIII"/>
    <property type="match status" value="1"/>
</dbReference>
<feature type="transmembrane region" description="Helical" evidence="8">
    <location>
        <begin position="169"/>
        <end position="187"/>
    </location>
</feature>
<evidence type="ECO:0000256" key="8">
    <source>
        <dbReference type="SAM" id="Phobius"/>
    </source>
</evidence>
<feature type="transmembrane region" description="Helical" evidence="8">
    <location>
        <begin position="48"/>
        <end position="70"/>
    </location>
</feature>
<comment type="subcellular location">
    <subcellularLocation>
        <location evidence="1">Cell membrane</location>
        <topology evidence="1">Multi-pass membrane protein</topology>
    </subcellularLocation>
</comment>
<dbReference type="OrthoDB" id="9813689at2"/>
<protein>
    <submittedName>
        <fullName evidence="9">Channel protein, hemolysin III family</fullName>
    </submittedName>
</protein>
<feature type="transmembrane region" description="Helical" evidence="8">
    <location>
        <begin position="82"/>
        <end position="104"/>
    </location>
</feature>
<evidence type="ECO:0000256" key="3">
    <source>
        <dbReference type="ARBA" id="ARBA00022475"/>
    </source>
</evidence>
<keyword evidence="7" id="KW-0862">Zinc</keyword>
<dbReference type="InterPro" id="IPR004254">
    <property type="entry name" value="AdipoR/HlyIII-related"/>
</dbReference>
<evidence type="ECO:0000256" key="2">
    <source>
        <dbReference type="ARBA" id="ARBA00008488"/>
    </source>
</evidence>
<dbReference type="NCBIfam" id="TIGR01065">
    <property type="entry name" value="hlyIII"/>
    <property type="match status" value="1"/>
</dbReference>
<evidence type="ECO:0000313" key="10">
    <source>
        <dbReference type="Proteomes" id="UP000000379"/>
    </source>
</evidence>
<feature type="transmembrane region" description="Helical" evidence="8">
    <location>
        <begin position="20"/>
        <end position="42"/>
    </location>
</feature>